<keyword evidence="7" id="KW-0479">Metal-binding</keyword>
<feature type="binding site" evidence="7">
    <location>
        <position position="287"/>
    </location>
    <ligand>
        <name>Fe(2+)</name>
        <dbReference type="ChEBI" id="CHEBI:29033"/>
    </ligand>
</feature>
<dbReference type="OrthoDB" id="9776380at2"/>
<feature type="binding site" evidence="7">
    <location>
        <position position="52"/>
    </location>
    <ligand>
        <name>Fe-coproporphyrin III</name>
        <dbReference type="ChEBI" id="CHEBI:68438"/>
    </ligand>
</feature>
<protein>
    <recommendedName>
        <fullName evidence="7">Coproporphyrin III ferrochelatase</fullName>
        <ecNumber evidence="7">4.99.1.9</ecNumber>
    </recommendedName>
</protein>
<evidence type="ECO:0000256" key="8">
    <source>
        <dbReference type="RuleBase" id="RU004185"/>
    </source>
</evidence>
<dbReference type="GO" id="GO:0046872">
    <property type="term" value="F:metal ion binding"/>
    <property type="evidence" value="ECO:0007669"/>
    <property type="project" value="UniProtKB-KW"/>
</dbReference>
<evidence type="ECO:0000256" key="1">
    <source>
        <dbReference type="ARBA" id="ARBA00004744"/>
    </source>
</evidence>
<comment type="function">
    <text evidence="7">Involved in coproporphyrin-dependent heme b biosynthesis. Catalyzes the insertion of ferrous iron into coproporphyrin III to form Fe-coproporphyrin III.</text>
</comment>
<comment type="caution">
    <text evidence="7">Lacks conserved residue(s) required for the propagation of feature annotation.</text>
</comment>
<evidence type="ECO:0000256" key="2">
    <source>
        <dbReference type="ARBA" id="ARBA00023004"/>
    </source>
</evidence>
<accession>A0A1D9E0J9</accession>
<proteinExistence type="inferred from homology"/>
<dbReference type="InterPro" id="IPR001015">
    <property type="entry name" value="Ferrochelatase"/>
</dbReference>
<comment type="pathway">
    <text evidence="1 7">Porphyrin-containing compound metabolism; protoheme biosynthesis.</text>
</comment>
<dbReference type="HAMAP" id="MF_00323">
    <property type="entry name" value="Ferrochelatase"/>
    <property type="match status" value="1"/>
</dbReference>
<gene>
    <name evidence="7" type="primary">cpfC</name>
    <name evidence="9" type="ORF">A4Z71_06490</name>
</gene>
<keyword evidence="4 7" id="KW-0456">Lyase</keyword>
<dbReference type="EC" id="4.99.1.9" evidence="7"/>
<reference evidence="9 10" key="1">
    <citation type="journal article" date="2016" name="Biochim. Biophys. Acta">
        <title>Photochemical characterization of actinorhodopsin and its functional existence in the natural host.</title>
        <authorList>
            <person name="Nakamura S."/>
            <person name="Kikukawa T."/>
            <person name="Tamogami J."/>
            <person name="Kamiya M."/>
            <person name="Aizawa T."/>
            <person name="Hahn M.W."/>
            <person name="Ihara K."/>
            <person name="Kamo N."/>
            <person name="Demura M."/>
        </authorList>
    </citation>
    <scope>NUCLEOTIDE SEQUENCE [LARGE SCALE GENOMIC DNA]</scope>
    <source>
        <strain evidence="9 10">MWH-Dar1</strain>
    </source>
</reference>
<dbReference type="NCBIfam" id="TIGR00109">
    <property type="entry name" value="hemH"/>
    <property type="match status" value="1"/>
</dbReference>
<feature type="binding site" evidence="7">
    <location>
        <position position="184"/>
    </location>
    <ligand>
        <name>Fe(2+)</name>
        <dbReference type="ChEBI" id="CHEBI:29033"/>
    </ligand>
</feature>
<evidence type="ECO:0000256" key="6">
    <source>
        <dbReference type="ARBA" id="ARBA00024536"/>
    </source>
</evidence>
<dbReference type="Gene3D" id="3.40.50.1400">
    <property type="match status" value="2"/>
</dbReference>
<evidence type="ECO:0000256" key="5">
    <source>
        <dbReference type="ARBA" id="ARBA00023244"/>
    </source>
</evidence>
<keyword evidence="3 7" id="KW-0350">Heme biosynthesis</keyword>
<keyword evidence="10" id="KW-1185">Reference proteome</keyword>
<dbReference type="PANTHER" id="PTHR11108:SF1">
    <property type="entry name" value="FERROCHELATASE, MITOCHONDRIAL"/>
    <property type="match status" value="1"/>
</dbReference>
<comment type="catalytic activity">
    <reaction evidence="6">
        <text>Fe-coproporphyrin III + 2 H(+) = coproporphyrin III + Fe(2+)</text>
        <dbReference type="Rhea" id="RHEA:49572"/>
        <dbReference type="ChEBI" id="CHEBI:15378"/>
        <dbReference type="ChEBI" id="CHEBI:29033"/>
        <dbReference type="ChEBI" id="CHEBI:68438"/>
        <dbReference type="ChEBI" id="CHEBI:131725"/>
        <dbReference type="EC" id="4.99.1.9"/>
    </reaction>
    <physiologicalReaction direction="right-to-left" evidence="6">
        <dbReference type="Rhea" id="RHEA:49574"/>
    </physiologicalReaction>
</comment>
<dbReference type="InterPro" id="IPR033659">
    <property type="entry name" value="Ferrochelatase_N"/>
</dbReference>
<evidence type="ECO:0000256" key="4">
    <source>
        <dbReference type="ARBA" id="ARBA00023239"/>
    </source>
</evidence>
<dbReference type="Proteomes" id="UP000243784">
    <property type="component" value="Chromosome"/>
</dbReference>
<dbReference type="EMBL" id="CP015208">
    <property type="protein sequence ID" value="AOY56584.1"/>
    <property type="molecule type" value="Genomic_DNA"/>
</dbReference>
<dbReference type="NCBIfam" id="NF000689">
    <property type="entry name" value="PRK00035.2-1"/>
    <property type="match status" value="1"/>
</dbReference>
<feature type="binding site" evidence="7">
    <location>
        <position position="121"/>
    </location>
    <ligand>
        <name>Fe-coproporphyrin III</name>
        <dbReference type="ChEBI" id="CHEBI:68438"/>
    </ligand>
</feature>
<dbReference type="KEGG" id="rpla:A4Z71_06490"/>
<dbReference type="SUPFAM" id="SSF53800">
    <property type="entry name" value="Chelatase"/>
    <property type="match status" value="1"/>
</dbReference>
<dbReference type="CDD" id="cd00419">
    <property type="entry name" value="Ferrochelatase_C"/>
    <property type="match status" value="1"/>
</dbReference>
<keyword evidence="5 7" id="KW-0627">Porphyrin biosynthesis</keyword>
<evidence type="ECO:0000313" key="9">
    <source>
        <dbReference type="EMBL" id="AOY56584.1"/>
    </source>
</evidence>
<comment type="similarity">
    <text evidence="7 8">Belongs to the ferrochelatase family.</text>
</comment>
<dbReference type="RefSeq" id="WP_070955082.1">
    <property type="nucleotide sequence ID" value="NZ_CP015208.1"/>
</dbReference>
<dbReference type="CDD" id="cd03411">
    <property type="entry name" value="Ferrochelatase_N"/>
    <property type="match status" value="1"/>
</dbReference>
<keyword evidence="2 7" id="KW-0408">Iron</keyword>
<dbReference type="AlphaFoldDB" id="A0A1D9E0J9"/>
<name>A0A1D9E0J9_9MICO</name>
<dbReference type="PANTHER" id="PTHR11108">
    <property type="entry name" value="FERROCHELATASE"/>
    <property type="match status" value="1"/>
</dbReference>
<comment type="subcellular location">
    <subcellularLocation>
        <location evidence="7">Cytoplasm</location>
    </subcellularLocation>
</comment>
<dbReference type="GO" id="GO:0006783">
    <property type="term" value="P:heme biosynthetic process"/>
    <property type="evidence" value="ECO:0007669"/>
    <property type="project" value="UniProtKB-UniRule"/>
</dbReference>
<evidence type="ECO:0000256" key="3">
    <source>
        <dbReference type="ARBA" id="ARBA00023133"/>
    </source>
</evidence>
<dbReference type="InterPro" id="IPR033644">
    <property type="entry name" value="Ferrochelatase_C"/>
</dbReference>
<evidence type="ECO:0000256" key="7">
    <source>
        <dbReference type="HAMAP-Rule" id="MF_00323"/>
    </source>
</evidence>
<organism evidence="9 10">
    <name type="scientific">Candidatus Rhodoluna planktonica</name>
    <dbReference type="NCBI Taxonomy" id="535712"/>
    <lineage>
        <taxon>Bacteria</taxon>
        <taxon>Bacillati</taxon>
        <taxon>Actinomycetota</taxon>
        <taxon>Actinomycetes</taxon>
        <taxon>Micrococcales</taxon>
        <taxon>Microbacteriaceae</taxon>
        <taxon>Luna cluster</taxon>
        <taxon>Luna-1 subcluster</taxon>
        <taxon>Rhodoluna</taxon>
    </lineage>
</organism>
<dbReference type="Pfam" id="PF00762">
    <property type="entry name" value="Ferrochelatase"/>
    <property type="match status" value="1"/>
</dbReference>
<dbReference type="STRING" id="535712.A4Z71_06490"/>
<dbReference type="GO" id="GO:0004325">
    <property type="term" value="F:ferrochelatase activity"/>
    <property type="evidence" value="ECO:0007669"/>
    <property type="project" value="UniProtKB-UniRule"/>
</dbReference>
<keyword evidence="7" id="KW-0963">Cytoplasm</keyword>
<dbReference type="GO" id="GO:0005737">
    <property type="term" value="C:cytoplasm"/>
    <property type="evidence" value="ECO:0007669"/>
    <property type="project" value="UniProtKB-SubCell"/>
</dbReference>
<evidence type="ECO:0000313" key="10">
    <source>
        <dbReference type="Proteomes" id="UP000243784"/>
    </source>
</evidence>
<dbReference type="UniPathway" id="UPA00252"/>
<sequence length="365" mass="39906">MTYDAILLTSFGGPEGPEEVMPYLERVTAGRGVPRERLEEVSHHYLALGGVSPINEQNRALLAAMREHFPKRGIDVPIYWGNRNSHPFFADVVKQMYEDGHRNVLAWVTSAYSSYSGCRQYRENLAGALEETGLVGKLNIDKVRHYFDHPGFIAPIADDLADQIRKMRESGLGTSDIKIMFATHSIPTAMGTTSGPESRREEFAKIDAEGGAYAAQHLAAAEVTMNIVELKLGETLPDWSLVYQSRSGSPSVPWLEPDVNDAINDAADAGAKGVIVVPIGFVSDHVEVIWDLDNEAKETADERELKFARVVTSGVAPEFVDGIADLVLERLAGGEKAALSALGPWSDKCAMNCCPNLRRELPVIG</sequence>